<dbReference type="SMART" id="SM00290">
    <property type="entry name" value="ZnF_UBP"/>
    <property type="match status" value="1"/>
</dbReference>
<evidence type="ECO:0000256" key="1">
    <source>
        <dbReference type="PROSITE-ProRule" id="PRU00502"/>
    </source>
</evidence>
<dbReference type="OrthoDB" id="273556at2759"/>
<dbReference type="PANTHER" id="PTHR24007">
    <property type="entry name" value="BRCA1-ASSOCIATED PROTEIN"/>
    <property type="match status" value="1"/>
</dbReference>
<keyword evidence="2" id="KW-0175">Coiled coil</keyword>
<dbReference type="EMBL" id="PQIB02000007">
    <property type="protein sequence ID" value="RLN08950.1"/>
    <property type="molecule type" value="Genomic_DNA"/>
</dbReference>
<feature type="coiled-coil region" evidence="2">
    <location>
        <begin position="326"/>
        <end position="411"/>
    </location>
</feature>
<evidence type="ECO:0000256" key="3">
    <source>
        <dbReference type="SAM" id="MobiDB-lite"/>
    </source>
</evidence>
<evidence type="ECO:0000313" key="6">
    <source>
        <dbReference type="Proteomes" id="UP000275267"/>
    </source>
</evidence>
<dbReference type="InterPro" id="IPR011422">
    <property type="entry name" value="BRAP2/ETP1_RRM"/>
</dbReference>
<dbReference type="CDD" id="cd12437">
    <property type="entry name" value="RRM_BRAP2_like"/>
    <property type="match status" value="1"/>
</dbReference>
<keyword evidence="6" id="KW-1185">Reference proteome</keyword>
<dbReference type="AlphaFoldDB" id="A0A3L6RU41"/>
<gene>
    <name evidence="5" type="ORF">C2845_PM11G00790</name>
</gene>
<dbReference type="GO" id="GO:0008270">
    <property type="term" value="F:zinc ion binding"/>
    <property type="evidence" value="ECO:0007669"/>
    <property type="project" value="UniProtKB-KW"/>
</dbReference>
<dbReference type="PROSITE" id="PS50271">
    <property type="entry name" value="ZF_UBP"/>
    <property type="match status" value="1"/>
</dbReference>
<organism evidence="5 6">
    <name type="scientific">Panicum miliaceum</name>
    <name type="common">Proso millet</name>
    <name type="synonym">Broomcorn millet</name>
    <dbReference type="NCBI Taxonomy" id="4540"/>
    <lineage>
        <taxon>Eukaryota</taxon>
        <taxon>Viridiplantae</taxon>
        <taxon>Streptophyta</taxon>
        <taxon>Embryophyta</taxon>
        <taxon>Tracheophyta</taxon>
        <taxon>Spermatophyta</taxon>
        <taxon>Magnoliopsida</taxon>
        <taxon>Liliopsida</taxon>
        <taxon>Poales</taxon>
        <taxon>Poaceae</taxon>
        <taxon>PACMAD clade</taxon>
        <taxon>Panicoideae</taxon>
        <taxon>Panicodae</taxon>
        <taxon>Paniceae</taxon>
        <taxon>Panicinae</taxon>
        <taxon>Panicum</taxon>
        <taxon>Panicum sect. Panicum</taxon>
    </lineage>
</organism>
<name>A0A3L6RU41_PANMI</name>
<reference evidence="6" key="1">
    <citation type="journal article" date="2019" name="Nat. Commun.">
        <title>The genome of broomcorn millet.</title>
        <authorList>
            <person name="Zou C."/>
            <person name="Miki D."/>
            <person name="Li D."/>
            <person name="Tang Q."/>
            <person name="Xiao L."/>
            <person name="Rajput S."/>
            <person name="Deng P."/>
            <person name="Jia W."/>
            <person name="Huang R."/>
            <person name="Zhang M."/>
            <person name="Sun Y."/>
            <person name="Hu J."/>
            <person name="Fu X."/>
            <person name="Schnable P.S."/>
            <person name="Li F."/>
            <person name="Zhang H."/>
            <person name="Feng B."/>
            <person name="Zhu X."/>
            <person name="Liu R."/>
            <person name="Schnable J.C."/>
            <person name="Zhu J.-K."/>
            <person name="Zhang H."/>
        </authorList>
    </citation>
    <scope>NUCLEOTIDE SEQUENCE [LARGE SCALE GENOMIC DNA]</scope>
</reference>
<feature type="region of interest" description="Disordered" evidence="3">
    <location>
        <begin position="438"/>
        <end position="461"/>
    </location>
</feature>
<dbReference type="InterPro" id="IPR013083">
    <property type="entry name" value="Znf_RING/FYVE/PHD"/>
</dbReference>
<dbReference type="InterPro" id="IPR001607">
    <property type="entry name" value="Znf_UBP"/>
</dbReference>
<evidence type="ECO:0000256" key="2">
    <source>
        <dbReference type="SAM" id="Coils"/>
    </source>
</evidence>
<dbReference type="Pfam" id="PF02148">
    <property type="entry name" value="zf-UBP"/>
    <property type="match status" value="1"/>
</dbReference>
<comment type="caution">
    <text evidence="5">The sequence shown here is derived from an EMBL/GenBank/DDBJ whole genome shotgun (WGS) entry which is preliminary data.</text>
</comment>
<feature type="compositionally biased region" description="Low complexity" evidence="3">
    <location>
        <begin position="438"/>
        <end position="450"/>
    </location>
</feature>
<dbReference type="SUPFAM" id="SSF57850">
    <property type="entry name" value="RING/U-box"/>
    <property type="match status" value="1"/>
</dbReference>
<feature type="domain" description="UBP-type" evidence="4">
    <location>
        <begin position="195"/>
        <end position="288"/>
    </location>
</feature>
<dbReference type="GO" id="GO:0016567">
    <property type="term" value="P:protein ubiquitination"/>
    <property type="evidence" value="ECO:0007669"/>
    <property type="project" value="TreeGrafter"/>
</dbReference>
<proteinExistence type="predicted"/>
<dbReference type="Proteomes" id="UP000275267">
    <property type="component" value="Unassembled WGS sequence"/>
</dbReference>
<sequence length="461" mass="50983">MATAGKPAASLPAAAAPSTSSHALDSVHFSSGNPRIEETRGVVLLHPDPPAASSSPHLPVGRKPRVCVLAVPNHMTYADFCRFCGAFVPHTLEMRIVRTDGAEDQYSVLINFDTQNSTDNFYKHFNGKQFSSLEGDVCHVRFVEDVHYTQLIEHAHSSTSLAEQPTCPNDSTKILEAFSQQSAIILFTARAYQNGQTHHARYCQQQPEKSMCSICGTSENLWICVICGHVGCGRYKGGHAIEHWKETQHCYSLELETQKVWDYAGDNYVHRLIQSKTDGKLVEYNCHGGHTAENTCSLCSGDAAMSEALLNSKFEAYYESLLLEDKEETEKQIAAAVEKAVSIKIQKLEAKIDKCTEEKRFLDEVNGNLVKNQEKWIETIRKAQAREQAALRLKDEKIEKLQEEIRDLIAHFECQNAIAQVPDSISSDIQGGTILPVASSASSSNSSRSSPVHGTMNGKLK</sequence>
<keyword evidence="1" id="KW-0862">Zinc</keyword>
<keyword evidence="1" id="KW-0479">Metal-binding</keyword>
<dbReference type="GO" id="GO:0061630">
    <property type="term" value="F:ubiquitin protein ligase activity"/>
    <property type="evidence" value="ECO:0007669"/>
    <property type="project" value="TreeGrafter"/>
</dbReference>
<accession>A0A3L6RU41</accession>
<dbReference type="GO" id="GO:0007265">
    <property type="term" value="P:Ras protein signal transduction"/>
    <property type="evidence" value="ECO:0007669"/>
    <property type="project" value="TreeGrafter"/>
</dbReference>
<dbReference type="PANTHER" id="PTHR24007:SF7">
    <property type="entry name" value="BRCA1-ASSOCIATED PROTEIN"/>
    <property type="match status" value="1"/>
</dbReference>
<dbReference type="GO" id="GO:0005737">
    <property type="term" value="C:cytoplasm"/>
    <property type="evidence" value="ECO:0007669"/>
    <property type="project" value="TreeGrafter"/>
</dbReference>
<evidence type="ECO:0000313" key="5">
    <source>
        <dbReference type="EMBL" id="RLN08950.1"/>
    </source>
</evidence>
<keyword evidence="1" id="KW-0863">Zinc-finger</keyword>
<dbReference type="STRING" id="4540.A0A3L6RU41"/>
<dbReference type="Pfam" id="PF07576">
    <property type="entry name" value="BRAP2"/>
    <property type="match status" value="1"/>
</dbReference>
<evidence type="ECO:0000259" key="4">
    <source>
        <dbReference type="PROSITE" id="PS50271"/>
    </source>
</evidence>
<protein>
    <submittedName>
        <fullName evidence="5">BRCA1-associated protein</fullName>
    </submittedName>
</protein>
<dbReference type="Gene3D" id="3.30.40.10">
    <property type="entry name" value="Zinc/RING finger domain, C3HC4 (zinc finger)"/>
    <property type="match status" value="1"/>
</dbReference>